<comment type="caution">
    <text evidence="1">The sequence shown here is derived from an EMBL/GenBank/DDBJ whole genome shotgun (WGS) entry which is preliminary data.</text>
</comment>
<name>A0ABS8UM36_DATST</name>
<evidence type="ECO:0000313" key="2">
    <source>
        <dbReference type="Proteomes" id="UP000823775"/>
    </source>
</evidence>
<dbReference type="Proteomes" id="UP000823775">
    <property type="component" value="Unassembled WGS sequence"/>
</dbReference>
<gene>
    <name evidence="1" type="ORF">HAX54_017514</name>
</gene>
<reference evidence="1 2" key="1">
    <citation type="journal article" date="2021" name="BMC Genomics">
        <title>Datura genome reveals duplications of psychoactive alkaloid biosynthetic genes and high mutation rate following tissue culture.</title>
        <authorList>
            <person name="Rajewski A."/>
            <person name="Carter-House D."/>
            <person name="Stajich J."/>
            <person name="Litt A."/>
        </authorList>
    </citation>
    <scope>NUCLEOTIDE SEQUENCE [LARGE SCALE GENOMIC DNA]</scope>
    <source>
        <strain evidence="1">AR-01</strain>
    </source>
</reference>
<sequence>IEKLNDGLLNHTQTVKDYEVSIRQLEKRMNVEAALMESKNWEVKKSLFNETSEGILLNKNGSRSEELEEA</sequence>
<organism evidence="1 2">
    <name type="scientific">Datura stramonium</name>
    <name type="common">Jimsonweed</name>
    <name type="synonym">Common thornapple</name>
    <dbReference type="NCBI Taxonomy" id="4076"/>
    <lineage>
        <taxon>Eukaryota</taxon>
        <taxon>Viridiplantae</taxon>
        <taxon>Streptophyta</taxon>
        <taxon>Embryophyta</taxon>
        <taxon>Tracheophyta</taxon>
        <taxon>Spermatophyta</taxon>
        <taxon>Magnoliopsida</taxon>
        <taxon>eudicotyledons</taxon>
        <taxon>Gunneridae</taxon>
        <taxon>Pentapetalae</taxon>
        <taxon>asterids</taxon>
        <taxon>lamiids</taxon>
        <taxon>Solanales</taxon>
        <taxon>Solanaceae</taxon>
        <taxon>Solanoideae</taxon>
        <taxon>Datureae</taxon>
        <taxon>Datura</taxon>
    </lineage>
</organism>
<keyword evidence="2" id="KW-1185">Reference proteome</keyword>
<proteinExistence type="predicted"/>
<protein>
    <submittedName>
        <fullName evidence="1">Uncharacterized protein</fullName>
    </submittedName>
</protein>
<feature type="non-terminal residue" evidence="1">
    <location>
        <position position="1"/>
    </location>
</feature>
<accession>A0ABS8UM36</accession>
<feature type="non-terminal residue" evidence="1">
    <location>
        <position position="70"/>
    </location>
</feature>
<dbReference type="EMBL" id="JACEIK010002161">
    <property type="protein sequence ID" value="MCD9559515.1"/>
    <property type="molecule type" value="Genomic_DNA"/>
</dbReference>
<evidence type="ECO:0000313" key="1">
    <source>
        <dbReference type="EMBL" id="MCD9559515.1"/>
    </source>
</evidence>